<dbReference type="GO" id="GO:0016301">
    <property type="term" value="F:kinase activity"/>
    <property type="evidence" value="ECO:0007669"/>
    <property type="project" value="UniProtKB-KW"/>
</dbReference>
<name>A0A942UM67_9BACI</name>
<evidence type="ECO:0000313" key="2">
    <source>
        <dbReference type="Proteomes" id="UP000676456"/>
    </source>
</evidence>
<dbReference type="InterPro" id="IPR011009">
    <property type="entry name" value="Kinase-like_dom_sf"/>
</dbReference>
<keyword evidence="1" id="KW-0808">Transferase</keyword>
<keyword evidence="1" id="KW-0418">Kinase</keyword>
<protein>
    <submittedName>
        <fullName evidence="1">Protein kinase family protein</fullName>
    </submittedName>
</protein>
<dbReference type="SUPFAM" id="SSF56112">
    <property type="entry name" value="Protein kinase-like (PK-like)"/>
    <property type="match status" value="1"/>
</dbReference>
<keyword evidence="2" id="KW-1185">Reference proteome</keyword>
<organism evidence="1 2">
    <name type="scientific">Lederbergia citrea</name>
    <dbReference type="NCBI Taxonomy" id="2833581"/>
    <lineage>
        <taxon>Bacteria</taxon>
        <taxon>Bacillati</taxon>
        <taxon>Bacillota</taxon>
        <taxon>Bacilli</taxon>
        <taxon>Bacillales</taxon>
        <taxon>Bacillaceae</taxon>
        <taxon>Lederbergia</taxon>
    </lineage>
</organism>
<dbReference type="EMBL" id="JAGYPN010000003">
    <property type="protein sequence ID" value="MBS4224001.1"/>
    <property type="molecule type" value="Genomic_DNA"/>
</dbReference>
<sequence>MNDFEQLAKSVIIKFKNKKPELVDYDKSLSLTGVGRSAFVFKIKATNKVMKVFFPKHHYIAQEEADIYGSIQHIDYYPTLYEAGSNYIVIDYIEGYTFFECLTLGIRISEEEIKEVDNALHLARKEGLNPSDIHLRNIFKTFKGEIKMIDVARFRQTKACNQWGDLKGAYRFYTKPFFPKKIPACILNGIAAFYKNVYRKDAIPENVNANS</sequence>
<comment type="caution">
    <text evidence="1">The sequence shown here is derived from an EMBL/GenBank/DDBJ whole genome shotgun (WGS) entry which is preliminary data.</text>
</comment>
<proteinExistence type="predicted"/>
<reference evidence="1 2" key="1">
    <citation type="submission" date="2021-05" db="EMBL/GenBank/DDBJ databases">
        <title>Novel Bacillus species.</title>
        <authorList>
            <person name="Liu G."/>
        </authorList>
    </citation>
    <scope>NUCLEOTIDE SEQUENCE [LARGE SCALE GENOMIC DNA]</scope>
    <source>
        <strain evidence="1 2">FJAT-49682</strain>
    </source>
</reference>
<accession>A0A942UM67</accession>
<dbReference type="RefSeq" id="WP_213099057.1">
    <property type="nucleotide sequence ID" value="NZ_JAGYPN010000003.1"/>
</dbReference>
<dbReference type="AlphaFoldDB" id="A0A942UM67"/>
<evidence type="ECO:0000313" key="1">
    <source>
        <dbReference type="EMBL" id="MBS4224001.1"/>
    </source>
</evidence>
<gene>
    <name evidence="1" type="ORF">KHA91_14760</name>
</gene>
<dbReference type="Proteomes" id="UP000676456">
    <property type="component" value="Unassembled WGS sequence"/>
</dbReference>